<evidence type="ECO:0000313" key="1">
    <source>
        <dbReference type="EMBL" id="KEO72081.1"/>
    </source>
</evidence>
<gene>
    <name evidence="1" type="ORF">EL17_19410</name>
</gene>
<evidence type="ECO:0008006" key="3">
    <source>
        <dbReference type="Google" id="ProtNLM"/>
    </source>
</evidence>
<reference evidence="1 2" key="1">
    <citation type="submission" date="2014-04" db="EMBL/GenBank/DDBJ databases">
        <title>Characterization and application of a salt tolerant electro-active bacterium.</title>
        <authorList>
            <person name="Yang L."/>
            <person name="Wei S."/>
            <person name="Tay Q.X.M."/>
        </authorList>
    </citation>
    <scope>NUCLEOTIDE SEQUENCE [LARGE SCALE GENOMIC DNA]</scope>
    <source>
        <strain evidence="1 2">LY1</strain>
    </source>
</reference>
<protein>
    <recommendedName>
        <fullName evidence="3">DUF4221 domain-containing protein</fullName>
    </recommendedName>
</protein>
<dbReference type="eggNOG" id="ENOG5032TA5">
    <property type="taxonomic scope" value="Bacteria"/>
</dbReference>
<sequence>MIVISSCHTNPEGNKDLNQLSFFMDTVMVDSKGEFLFLNWELSTACVSKDGKTLYNLNIQEPSLEIIDLNNLQLIAKQIFDKEGPNGIGNKGRGGIVHLGEDALFFKGWPSPEIFNSEGKKSVSLKNLTDIKTKVTDTGKNFMYETIIPTDSENVFGLINEFPGKNFEFGRLNLLDSTLYSYPVSTLEKLEGYTITYDDGQIYDVNSPNIYVENINQYVVVSSSISSELYVYKPESDSLHHYTYAYNLTKSEKENRYPTEISDPKEFHNVFKSLNSEVSFLPPIWDKENNQYYRFHYEMIFEDDFSERYPKKTGAKVYLSLYDQDFRLKAEGELPQFQDIPGFHFVKNGKIWMFENMDDEMSFVRLILN</sequence>
<dbReference type="Pfam" id="PF13970">
    <property type="entry name" value="DUF4221"/>
    <property type="match status" value="1"/>
</dbReference>
<dbReference type="EMBL" id="JMIH01000028">
    <property type="protein sequence ID" value="KEO72081.1"/>
    <property type="molecule type" value="Genomic_DNA"/>
</dbReference>
<accession>A0A074KQ60</accession>
<dbReference type="InterPro" id="IPR025316">
    <property type="entry name" value="DUF4221"/>
</dbReference>
<comment type="caution">
    <text evidence="1">The sequence shown here is derived from an EMBL/GenBank/DDBJ whole genome shotgun (WGS) entry which is preliminary data.</text>
</comment>
<dbReference type="Proteomes" id="UP000027821">
    <property type="component" value="Unassembled WGS sequence"/>
</dbReference>
<keyword evidence="2" id="KW-1185">Reference proteome</keyword>
<evidence type="ECO:0000313" key="2">
    <source>
        <dbReference type="Proteomes" id="UP000027821"/>
    </source>
</evidence>
<dbReference type="AlphaFoldDB" id="A0A074KQ60"/>
<dbReference type="STRING" id="1048983.EL17_19410"/>
<organism evidence="1 2">
    <name type="scientific">Anditalea andensis</name>
    <dbReference type="NCBI Taxonomy" id="1048983"/>
    <lineage>
        <taxon>Bacteria</taxon>
        <taxon>Pseudomonadati</taxon>
        <taxon>Bacteroidota</taxon>
        <taxon>Cytophagia</taxon>
        <taxon>Cytophagales</taxon>
        <taxon>Cytophagaceae</taxon>
        <taxon>Anditalea</taxon>
    </lineage>
</organism>
<name>A0A074KQ60_9BACT</name>
<proteinExistence type="predicted"/>